<gene>
    <name evidence="1" type="ORF">IE53DRAFT_319527</name>
</gene>
<name>A0ACD0NRA3_9BASI</name>
<evidence type="ECO:0000313" key="2">
    <source>
        <dbReference type="Proteomes" id="UP000245626"/>
    </source>
</evidence>
<proteinExistence type="predicted"/>
<evidence type="ECO:0000313" key="1">
    <source>
        <dbReference type="EMBL" id="PWN48370.1"/>
    </source>
</evidence>
<feature type="non-terminal residue" evidence="1">
    <location>
        <position position="86"/>
    </location>
</feature>
<dbReference type="EMBL" id="KZ820216">
    <property type="protein sequence ID" value="PWN48370.1"/>
    <property type="molecule type" value="Genomic_DNA"/>
</dbReference>
<accession>A0ACD0NRA3</accession>
<dbReference type="Proteomes" id="UP000245626">
    <property type="component" value="Unassembled WGS sequence"/>
</dbReference>
<reference evidence="1 2" key="1">
    <citation type="journal article" date="2018" name="Mol. Biol. Evol.">
        <title>Broad Genomic Sampling Reveals a Smut Pathogenic Ancestry of the Fungal Clade Ustilaginomycotina.</title>
        <authorList>
            <person name="Kijpornyongpan T."/>
            <person name="Mondo S.J."/>
            <person name="Barry K."/>
            <person name="Sandor L."/>
            <person name="Lee J."/>
            <person name="Lipzen A."/>
            <person name="Pangilinan J."/>
            <person name="LaButti K."/>
            <person name="Hainaut M."/>
            <person name="Henrissat B."/>
            <person name="Grigoriev I.V."/>
            <person name="Spatafora J.W."/>
            <person name="Aime M.C."/>
        </authorList>
    </citation>
    <scope>NUCLEOTIDE SEQUENCE [LARGE SCALE GENOMIC DNA]</scope>
    <source>
        <strain evidence="1 2">SA 807</strain>
    </source>
</reference>
<keyword evidence="2" id="KW-1185">Reference proteome</keyword>
<sequence length="86" mass="9505">MPRLRGAEVPPAHKNLYVLNLPLDVTTDQLAALFATYGTVVHCVILAMLDAQARRRGFIDMSSPQEAKEAIEGLNGFVWHGYPIEV</sequence>
<organism evidence="1 2">
    <name type="scientific">Violaceomyces palustris</name>
    <dbReference type="NCBI Taxonomy" id="1673888"/>
    <lineage>
        <taxon>Eukaryota</taxon>
        <taxon>Fungi</taxon>
        <taxon>Dikarya</taxon>
        <taxon>Basidiomycota</taxon>
        <taxon>Ustilaginomycotina</taxon>
        <taxon>Ustilaginomycetes</taxon>
        <taxon>Violaceomycetales</taxon>
        <taxon>Violaceomycetaceae</taxon>
        <taxon>Violaceomyces</taxon>
    </lineage>
</organism>
<protein>
    <submittedName>
        <fullName evidence="1">RNA-binding domain-containing protein</fullName>
    </submittedName>
</protein>